<protein>
    <submittedName>
        <fullName evidence="3">DUF4116 domain-containing protein</fullName>
    </submittedName>
</protein>
<accession>A0A3P8BFE3</accession>
<evidence type="ECO:0000313" key="1">
    <source>
        <dbReference type="EMBL" id="VDP20711.1"/>
    </source>
</evidence>
<gene>
    <name evidence="1" type="ORF">HPBE_LOCUS20566</name>
</gene>
<reference evidence="1 2" key="1">
    <citation type="submission" date="2018-11" db="EMBL/GenBank/DDBJ databases">
        <authorList>
            <consortium name="Pathogen Informatics"/>
        </authorList>
    </citation>
    <scope>NUCLEOTIDE SEQUENCE [LARGE SCALE GENOMIC DNA]</scope>
</reference>
<name>A0A183GE41_HELPZ</name>
<sequence>MQMKTSPSQLKATSFPLDSAKNDIWTKTRLGEIARKFEERGRLMSELVSNDKDFLDMVQGGAVDLVQKKAKEDLVEGAVIRNRADRARMIGVECASSKAYFDALELSPESRERRINEVSRVRVVGQKMPGTPENYWEVGFPSESEQKRRGLIKEVSKKSSRKLFQNHDVDCR</sequence>
<accession>A0A183GE41</accession>
<evidence type="ECO:0000313" key="2">
    <source>
        <dbReference type="Proteomes" id="UP000050761"/>
    </source>
</evidence>
<proteinExistence type="predicted"/>
<dbReference type="Proteomes" id="UP000050761">
    <property type="component" value="Unassembled WGS sequence"/>
</dbReference>
<dbReference type="AlphaFoldDB" id="A0A183GE41"/>
<organism evidence="2 3">
    <name type="scientific">Heligmosomoides polygyrus</name>
    <name type="common">Parasitic roundworm</name>
    <dbReference type="NCBI Taxonomy" id="6339"/>
    <lineage>
        <taxon>Eukaryota</taxon>
        <taxon>Metazoa</taxon>
        <taxon>Ecdysozoa</taxon>
        <taxon>Nematoda</taxon>
        <taxon>Chromadorea</taxon>
        <taxon>Rhabditida</taxon>
        <taxon>Rhabditina</taxon>
        <taxon>Rhabditomorpha</taxon>
        <taxon>Strongyloidea</taxon>
        <taxon>Heligmosomidae</taxon>
        <taxon>Heligmosomoides</taxon>
    </lineage>
</organism>
<dbReference type="WBParaSite" id="HPBE_0002056701-mRNA-1">
    <property type="protein sequence ID" value="HPBE_0002056701-mRNA-1"/>
    <property type="gene ID" value="HPBE_0002056701"/>
</dbReference>
<reference evidence="3" key="2">
    <citation type="submission" date="2019-09" db="UniProtKB">
        <authorList>
            <consortium name="WormBaseParasite"/>
        </authorList>
    </citation>
    <scope>IDENTIFICATION</scope>
</reference>
<keyword evidence="2" id="KW-1185">Reference proteome</keyword>
<dbReference type="EMBL" id="UZAH01032259">
    <property type="protein sequence ID" value="VDP20711.1"/>
    <property type="molecule type" value="Genomic_DNA"/>
</dbReference>
<evidence type="ECO:0000313" key="3">
    <source>
        <dbReference type="WBParaSite" id="HPBE_0002056701-mRNA-1"/>
    </source>
</evidence>
<dbReference type="OrthoDB" id="5801062at2759"/>